<dbReference type="PROSITE" id="PS51462">
    <property type="entry name" value="NUDIX"/>
    <property type="match status" value="1"/>
</dbReference>
<dbReference type="PANTHER" id="PTHR11839:SF12">
    <property type="entry name" value="ADP COMPOUNDS HYDROLASE NUDE"/>
    <property type="match status" value="1"/>
</dbReference>
<dbReference type="AlphaFoldDB" id="F6DB96"/>
<dbReference type="HOGENOM" id="CLU_062658_4_0_6"/>
<feature type="domain" description="Nudix hydrolase" evidence="2">
    <location>
        <begin position="53"/>
        <end position="181"/>
    </location>
</feature>
<dbReference type="NCBIfam" id="NF008736">
    <property type="entry name" value="PRK11762.1"/>
    <property type="match status" value="1"/>
</dbReference>
<dbReference type="InterPro" id="IPR015797">
    <property type="entry name" value="NUDIX_hydrolase-like_dom_sf"/>
</dbReference>
<dbReference type="Pfam" id="PF00293">
    <property type="entry name" value="NUDIX"/>
    <property type="match status" value="1"/>
</dbReference>
<evidence type="ECO:0000256" key="1">
    <source>
        <dbReference type="ARBA" id="ARBA00022801"/>
    </source>
</evidence>
<dbReference type="PANTHER" id="PTHR11839">
    <property type="entry name" value="UDP/ADP-SUGAR PYROPHOSPHATASE"/>
    <property type="match status" value="1"/>
</dbReference>
<dbReference type="KEGG" id="tcy:Thicy_0430"/>
<dbReference type="STRING" id="717773.Thicy_0430"/>
<accession>F6DB96</accession>
<dbReference type="RefSeq" id="WP_013834985.1">
    <property type="nucleotide sequence ID" value="NC_015581.1"/>
</dbReference>
<evidence type="ECO:0000313" key="3">
    <source>
        <dbReference type="EMBL" id="AEG31204.1"/>
    </source>
</evidence>
<dbReference type="GO" id="GO:0019693">
    <property type="term" value="P:ribose phosphate metabolic process"/>
    <property type="evidence" value="ECO:0007669"/>
    <property type="project" value="TreeGrafter"/>
</dbReference>
<dbReference type="GO" id="GO:0005829">
    <property type="term" value="C:cytosol"/>
    <property type="evidence" value="ECO:0007669"/>
    <property type="project" value="TreeGrafter"/>
</dbReference>
<dbReference type="Proteomes" id="UP000009232">
    <property type="component" value="Chromosome"/>
</dbReference>
<keyword evidence="4" id="KW-1185">Reference proteome</keyword>
<evidence type="ECO:0000259" key="2">
    <source>
        <dbReference type="PROSITE" id="PS51462"/>
    </source>
</evidence>
<keyword evidence="1 3" id="KW-0378">Hydrolase</keyword>
<dbReference type="eggNOG" id="COG0494">
    <property type="taxonomic scope" value="Bacteria"/>
</dbReference>
<dbReference type="GO" id="GO:0006753">
    <property type="term" value="P:nucleoside phosphate metabolic process"/>
    <property type="evidence" value="ECO:0007669"/>
    <property type="project" value="TreeGrafter"/>
</dbReference>
<dbReference type="OrthoDB" id="9806150at2"/>
<name>F6DB96_THICA</name>
<gene>
    <name evidence="3" type="ordered locus">Thicy_0430</name>
</gene>
<organism evidence="3 4">
    <name type="scientific">Thiomicrospira cyclica (strain DSM 14477 / JCM 11371 / ALM1)</name>
    <name type="common">Thioalkalimicrobium cyclicum</name>
    <dbReference type="NCBI Taxonomy" id="717773"/>
    <lineage>
        <taxon>Bacteria</taxon>
        <taxon>Pseudomonadati</taxon>
        <taxon>Pseudomonadota</taxon>
        <taxon>Gammaproteobacteria</taxon>
        <taxon>Thiotrichales</taxon>
        <taxon>Piscirickettsiaceae</taxon>
        <taxon>Thiomicrospira</taxon>
    </lineage>
</organism>
<dbReference type="EMBL" id="CP002776">
    <property type="protein sequence ID" value="AEG31204.1"/>
    <property type="molecule type" value="Genomic_DNA"/>
</dbReference>
<evidence type="ECO:0000313" key="4">
    <source>
        <dbReference type="Proteomes" id="UP000009232"/>
    </source>
</evidence>
<dbReference type="InterPro" id="IPR000086">
    <property type="entry name" value="NUDIX_hydrolase_dom"/>
</dbReference>
<sequence>MKEKTRLPNLLPLEGPQLLETQPLLKTRLFCIEQQALCFSNGVTAHYERLVSQSHGAVLVVPVTTDGLVLIREWSAGVGRYELGFPKGKIDPGETWQDATARECQEEIGFRPTQLTLLDKVSLAASYMDHHTHLVLAQALEISGSDAGDEPEPLEIVHWPIDDWPELVAHPEFSEGRAYAALFLTLTHLGKLS</sequence>
<dbReference type="CDD" id="cd24156">
    <property type="entry name" value="NUDIX_ADPRase_NudE"/>
    <property type="match status" value="1"/>
</dbReference>
<proteinExistence type="predicted"/>
<dbReference type="SUPFAM" id="SSF55811">
    <property type="entry name" value="Nudix"/>
    <property type="match status" value="1"/>
</dbReference>
<reference evidence="3 4" key="1">
    <citation type="submission" date="2011-05" db="EMBL/GenBank/DDBJ databases">
        <title>Complete sequence of Thioalkalimicrobium cyclicum ALM1.</title>
        <authorList>
            <consortium name="US DOE Joint Genome Institute"/>
            <person name="Lucas S."/>
            <person name="Han J."/>
            <person name="Lapidus A."/>
            <person name="Cheng J.-F."/>
            <person name="Goodwin L."/>
            <person name="Pitluck S."/>
            <person name="Peters L."/>
            <person name="Mikhailova N."/>
            <person name="Davenport K."/>
            <person name="Han C."/>
            <person name="Tapia R."/>
            <person name="Land M."/>
            <person name="Hauser L."/>
            <person name="Kyrpides N."/>
            <person name="Ivanova N."/>
            <person name="Pagani I."/>
            <person name="Kappler U."/>
            <person name="Woyke T."/>
        </authorList>
    </citation>
    <scope>NUCLEOTIDE SEQUENCE [LARGE SCALE GENOMIC DNA]</scope>
    <source>
        <strain evidence="4">DSM 14477 / JCM 11371 / ALM1</strain>
    </source>
</reference>
<protein>
    <submittedName>
        <fullName evidence="3">NUDIX hydrolase</fullName>
    </submittedName>
</protein>
<dbReference type="Gene3D" id="3.90.79.10">
    <property type="entry name" value="Nucleoside Triphosphate Pyrophosphohydrolase"/>
    <property type="match status" value="1"/>
</dbReference>
<dbReference type="GO" id="GO:0019144">
    <property type="term" value="F:ADP-sugar diphosphatase activity"/>
    <property type="evidence" value="ECO:0007669"/>
    <property type="project" value="TreeGrafter"/>
</dbReference>